<organism evidence="1 2">
    <name type="scientific">Mesobacillus boroniphilus JCM 21738</name>
    <dbReference type="NCBI Taxonomy" id="1294265"/>
    <lineage>
        <taxon>Bacteria</taxon>
        <taxon>Bacillati</taxon>
        <taxon>Bacillota</taxon>
        <taxon>Bacilli</taxon>
        <taxon>Bacillales</taxon>
        <taxon>Bacillaceae</taxon>
        <taxon>Mesobacillus</taxon>
    </lineage>
</organism>
<name>W4RKZ6_9BACI</name>
<dbReference type="GO" id="GO:0006515">
    <property type="term" value="P:protein quality control for misfolded or incompletely synthesized proteins"/>
    <property type="evidence" value="ECO:0007669"/>
    <property type="project" value="TreeGrafter"/>
</dbReference>
<dbReference type="EMBL" id="BAUW01000012">
    <property type="protein sequence ID" value="GAE44822.1"/>
    <property type="molecule type" value="Genomic_DNA"/>
</dbReference>
<keyword evidence="1" id="KW-0378">Hydrolase</keyword>
<dbReference type="Gene3D" id="3.90.226.10">
    <property type="entry name" value="2-enoyl-CoA Hydratase, Chain A, domain 1"/>
    <property type="match status" value="1"/>
</dbReference>
<keyword evidence="2" id="KW-1185">Reference proteome</keyword>
<protein>
    <submittedName>
        <fullName evidence="1">ATP-dependent Clp protease</fullName>
    </submittedName>
</protein>
<evidence type="ECO:0000313" key="1">
    <source>
        <dbReference type="EMBL" id="GAE44822.1"/>
    </source>
</evidence>
<dbReference type="AlphaFoldDB" id="W4RKZ6"/>
<reference evidence="1 2" key="1">
    <citation type="submission" date="2013-12" db="EMBL/GenBank/DDBJ databases">
        <title>NBRP : Genome information of microbial organism related human and environment.</title>
        <authorList>
            <person name="Hattori M."/>
            <person name="Oshima K."/>
            <person name="Inaba H."/>
            <person name="Suda W."/>
            <person name="Sakamoto M."/>
            <person name="Iino T."/>
            <person name="Kitahara M."/>
            <person name="Oshida Y."/>
            <person name="Iida T."/>
            <person name="Kudo T."/>
            <person name="Itoh T."/>
            <person name="Ahmed I."/>
            <person name="Ohkuma M."/>
        </authorList>
    </citation>
    <scope>NUCLEOTIDE SEQUENCE [LARGE SCALE GENOMIC DNA]</scope>
    <source>
        <strain evidence="1 2">JCM 21738</strain>
    </source>
</reference>
<gene>
    <name evidence="1" type="ORF">JCM21738_1568</name>
</gene>
<dbReference type="Proteomes" id="UP000018949">
    <property type="component" value="Unassembled WGS sequence"/>
</dbReference>
<proteinExistence type="predicted"/>
<accession>W4RKZ6</accession>
<dbReference type="SUPFAM" id="SSF52096">
    <property type="entry name" value="ClpP/crotonase"/>
    <property type="match status" value="1"/>
</dbReference>
<dbReference type="GO" id="GO:0004176">
    <property type="term" value="F:ATP-dependent peptidase activity"/>
    <property type="evidence" value="ECO:0007669"/>
    <property type="project" value="TreeGrafter"/>
</dbReference>
<dbReference type="PANTHER" id="PTHR10381">
    <property type="entry name" value="ATP-DEPENDENT CLP PROTEASE PROTEOLYTIC SUBUNIT"/>
    <property type="match status" value="1"/>
</dbReference>
<dbReference type="Pfam" id="PF00574">
    <property type="entry name" value="CLP_protease"/>
    <property type="match status" value="1"/>
</dbReference>
<sequence>MSRLISDRTGQPVEKIEKDTDWDYFMSSQEALEYGIIDKIITRT</sequence>
<dbReference type="PANTHER" id="PTHR10381:SF11">
    <property type="entry name" value="ATP-DEPENDENT CLP PROTEASE PROTEOLYTIC SUBUNIT, MITOCHONDRIAL"/>
    <property type="match status" value="1"/>
</dbReference>
<comment type="caution">
    <text evidence="1">The sequence shown here is derived from an EMBL/GenBank/DDBJ whole genome shotgun (WGS) entry which is preliminary data.</text>
</comment>
<evidence type="ECO:0000313" key="2">
    <source>
        <dbReference type="Proteomes" id="UP000018949"/>
    </source>
</evidence>
<dbReference type="InterPro" id="IPR029045">
    <property type="entry name" value="ClpP/crotonase-like_dom_sf"/>
</dbReference>
<dbReference type="GO" id="GO:0009368">
    <property type="term" value="C:endopeptidase Clp complex"/>
    <property type="evidence" value="ECO:0007669"/>
    <property type="project" value="TreeGrafter"/>
</dbReference>
<keyword evidence="1" id="KW-0645">Protease</keyword>
<dbReference type="GO" id="GO:0004252">
    <property type="term" value="F:serine-type endopeptidase activity"/>
    <property type="evidence" value="ECO:0007669"/>
    <property type="project" value="TreeGrafter"/>
</dbReference>
<dbReference type="InterPro" id="IPR023562">
    <property type="entry name" value="ClpP/TepA"/>
</dbReference>
<dbReference type="eggNOG" id="COG0740">
    <property type="taxonomic scope" value="Bacteria"/>
</dbReference>
<dbReference type="GO" id="GO:0051117">
    <property type="term" value="F:ATPase binding"/>
    <property type="evidence" value="ECO:0007669"/>
    <property type="project" value="TreeGrafter"/>
</dbReference>